<dbReference type="OrthoDB" id="127107at2"/>
<dbReference type="Pfam" id="PF07583">
    <property type="entry name" value="PSCyt2"/>
    <property type="match status" value="1"/>
</dbReference>
<reference evidence="5 6" key="1">
    <citation type="submission" date="2012-02" db="EMBL/GenBank/DDBJ databases">
        <title>Complete sequence of chromosome of Singulisphaera acidiphila DSM 18658.</title>
        <authorList>
            <consortium name="US DOE Joint Genome Institute (JGI-PGF)"/>
            <person name="Lucas S."/>
            <person name="Copeland A."/>
            <person name="Lapidus A."/>
            <person name="Glavina del Rio T."/>
            <person name="Dalin E."/>
            <person name="Tice H."/>
            <person name="Bruce D."/>
            <person name="Goodwin L."/>
            <person name="Pitluck S."/>
            <person name="Peters L."/>
            <person name="Ovchinnikova G."/>
            <person name="Chertkov O."/>
            <person name="Kyrpides N."/>
            <person name="Mavromatis K."/>
            <person name="Ivanova N."/>
            <person name="Brettin T."/>
            <person name="Detter J.C."/>
            <person name="Han C."/>
            <person name="Larimer F."/>
            <person name="Land M."/>
            <person name="Hauser L."/>
            <person name="Markowitz V."/>
            <person name="Cheng J.-F."/>
            <person name="Hugenholtz P."/>
            <person name="Woyke T."/>
            <person name="Wu D."/>
            <person name="Tindall B."/>
            <person name="Pomrenke H."/>
            <person name="Brambilla E."/>
            <person name="Klenk H.-P."/>
            <person name="Eisen J.A."/>
        </authorList>
    </citation>
    <scope>NUCLEOTIDE SEQUENCE [LARGE SCALE GENOMIC DNA]</scope>
    <source>
        <strain evidence="6">ATCC BAA-1392 / DSM 18658 / VKM B-2454 / MOB10</strain>
    </source>
</reference>
<accession>L0DLR3</accession>
<evidence type="ECO:0000259" key="3">
    <source>
        <dbReference type="Pfam" id="PF07587"/>
    </source>
</evidence>
<dbReference type="InterPro" id="IPR011429">
    <property type="entry name" value="Cyt_c_Planctomycete-type"/>
</dbReference>
<dbReference type="PANTHER" id="PTHR35889:SF3">
    <property type="entry name" value="F-BOX DOMAIN-CONTAINING PROTEIN"/>
    <property type="match status" value="1"/>
</dbReference>
<dbReference type="KEGG" id="saci:Sinac_5652"/>
<feature type="domain" description="Cytochrome C Planctomycete-type" evidence="4">
    <location>
        <begin position="68"/>
        <end position="130"/>
    </location>
</feature>
<name>L0DLR3_SINAD</name>
<dbReference type="InterPro" id="IPR022655">
    <property type="entry name" value="DUF1553"/>
</dbReference>
<dbReference type="Proteomes" id="UP000010798">
    <property type="component" value="Chromosome"/>
</dbReference>
<dbReference type="Gene3D" id="1.10.760.10">
    <property type="entry name" value="Cytochrome c-like domain"/>
    <property type="match status" value="1"/>
</dbReference>
<evidence type="ECO:0000313" key="6">
    <source>
        <dbReference type="Proteomes" id="UP000010798"/>
    </source>
</evidence>
<dbReference type="InterPro" id="IPR011444">
    <property type="entry name" value="DUF1549"/>
</dbReference>
<dbReference type="GO" id="GO:0009055">
    <property type="term" value="F:electron transfer activity"/>
    <property type="evidence" value="ECO:0007669"/>
    <property type="project" value="InterPro"/>
</dbReference>
<evidence type="ECO:0008006" key="7">
    <source>
        <dbReference type="Google" id="ProtNLM"/>
    </source>
</evidence>
<dbReference type="Pfam" id="PF07635">
    <property type="entry name" value="PSCyt1"/>
    <property type="match status" value="1"/>
</dbReference>
<gene>
    <name evidence="5" type="ordered locus">Sinac_5652</name>
</gene>
<dbReference type="HOGENOM" id="CLU_005632_1_0_0"/>
<dbReference type="InterPro" id="IPR036909">
    <property type="entry name" value="Cyt_c-like_dom_sf"/>
</dbReference>
<dbReference type="STRING" id="886293.Sinac_5652"/>
<keyword evidence="6" id="KW-1185">Reference proteome</keyword>
<keyword evidence="1" id="KW-0812">Transmembrane</keyword>
<dbReference type="PANTHER" id="PTHR35889">
    <property type="entry name" value="CYCLOINULO-OLIGOSACCHARIDE FRUCTANOTRANSFERASE-RELATED"/>
    <property type="match status" value="1"/>
</dbReference>
<dbReference type="EMBL" id="CP003364">
    <property type="protein sequence ID" value="AGA29783.1"/>
    <property type="molecule type" value="Genomic_DNA"/>
</dbReference>
<keyword evidence="1" id="KW-0472">Membrane</keyword>
<dbReference type="AlphaFoldDB" id="L0DLR3"/>
<protein>
    <recommendedName>
        <fullName evidence="7">Cytochrome c domain-containing protein</fullName>
    </recommendedName>
</protein>
<feature type="domain" description="DUF1553" evidence="3">
    <location>
        <begin position="501"/>
        <end position="757"/>
    </location>
</feature>
<dbReference type="GO" id="GO:0020037">
    <property type="term" value="F:heme binding"/>
    <property type="evidence" value="ECO:0007669"/>
    <property type="project" value="InterPro"/>
</dbReference>
<evidence type="ECO:0000259" key="4">
    <source>
        <dbReference type="Pfam" id="PF07635"/>
    </source>
</evidence>
<keyword evidence="1" id="KW-1133">Transmembrane helix</keyword>
<sequence length="812" mass="90359">MATLRNLFDLAVSAMRALFPWPRGTELIVGPVVLVAWILIGAFATAGEFPTRAIDFNREIRPILSNACFQCHGPDVNKRKGVNRPFRIDTEEGAFADLGGYTAVVRGKPDESELIARIVSDDSSEVMPPAKNGKKLSRKDIELLSEWVRQGAPYAKHWSLIPPSRPPIPEVVATSWPRGAIDRLLLARLEAEGIAPSPEADRGLLIRRLSFDLIGLPPTPEEVDIFQTDRRPDAYERLVERLLASPHFGERMAVGWLDLVRYADTVGYHSDVERSISPYRDYVIRAFNENLPFDRFTIEQLAGDLLPDPTVAQRVASGYNMLGLTTEEGGAQPKEYLARYAADRVRNVGSVWMGATLGCCECHDHKYDPYSARDFYAFAALFADLQQEGVGTPKPTLSLATPEQARETATLDARLIGLQEAVAASPRGPTEFAEELEELKLARSQLEQTIRKTIVAISGPPRLTRVLRRGDWMDETGEVVEPAVPHSLKPLDVPRARRASRLDLAHWLISPDHPQTSRVVVNRLWKRYFGTGLSDSLDDLGSQGEWPTHPELLEWLAVEFQQSGWDVKQMVRLMVTSSAYRQSSHPRENLAAIDPANRLYARQASFRLEAEAIRDNALAVSGLLVSAIGGESVRPYQPAGYWRFLNFPTRSYVPSAGAGQYRRGLYTHWQRTLLHPGLIALDAPSREACTASRPISNTPQAALTLLNDPSYVEAARVLAERVLTEGGTDDGTRLNWLWRLVLCRPPAGREQSIASALLEQHRGEYRADPSSASRLLGVGQKTVDSRHDRAELAAWTSVTRAILNLDETMTRD</sequence>
<dbReference type="SUPFAM" id="SSF46626">
    <property type="entry name" value="Cytochrome c"/>
    <property type="match status" value="1"/>
</dbReference>
<evidence type="ECO:0000259" key="2">
    <source>
        <dbReference type="Pfam" id="PF07583"/>
    </source>
</evidence>
<evidence type="ECO:0000313" key="5">
    <source>
        <dbReference type="EMBL" id="AGA29783.1"/>
    </source>
</evidence>
<proteinExistence type="predicted"/>
<evidence type="ECO:0000256" key="1">
    <source>
        <dbReference type="SAM" id="Phobius"/>
    </source>
</evidence>
<organism evidence="5 6">
    <name type="scientific">Singulisphaera acidiphila (strain ATCC BAA-1392 / DSM 18658 / VKM B-2454 / MOB10)</name>
    <dbReference type="NCBI Taxonomy" id="886293"/>
    <lineage>
        <taxon>Bacteria</taxon>
        <taxon>Pseudomonadati</taxon>
        <taxon>Planctomycetota</taxon>
        <taxon>Planctomycetia</taxon>
        <taxon>Isosphaerales</taxon>
        <taxon>Isosphaeraceae</taxon>
        <taxon>Singulisphaera</taxon>
    </lineage>
</organism>
<dbReference type="Pfam" id="PF07587">
    <property type="entry name" value="PSD1"/>
    <property type="match status" value="1"/>
</dbReference>
<feature type="domain" description="DUF1549" evidence="2">
    <location>
        <begin position="181"/>
        <end position="386"/>
    </location>
</feature>
<feature type="transmembrane region" description="Helical" evidence="1">
    <location>
        <begin position="28"/>
        <end position="49"/>
    </location>
</feature>
<dbReference type="RefSeq" id="WP_015248881.1">
    <property type="nucleotide sequence ID" value="NC_019892.1"/>
</dbReference>
<dbReference type="eggNOG" id="COG2010">
    <property type="taxonomic scope" value="Bacteria"/>
</dbReference>